<gene>
    <name evidence="2" type="ORF">FHS40_008941</name>
</gene>
<feature type="compositionally biased region" description="Basic residues" evidence="1">
    <location>
        <begin position="1"/>
        <end position="15"/>
    </location>
</feature>
<evidence type="ECO:0000256" key="1">
    <source>
        <dbReference type="SAM" id="MobiDB-lite"/>
    </source>
</evidence>
<dbReference type="AlphaFoldDB" id="A0A7W8EZD6"/>
<name>A0A7W8EZD6_STRST</name>
<dbReference type="Proteomes" id="UP000549009">
    <property type="component" value="Unassembled WGS sequence"/>
</dbReference>
<accession>A0A7W8EZD6</accession>
<evidence type="ECO:0000313" key="2">
    <source>
        <dbReference type="EMBL" id="MBB5109811.1"/>
    </source>
</evidence>
<feature type="region of interest" description="Disordered" evidence="1">
    <location>
        <begin position="40"/>
        <end position="72"/>
    </location>
</feature>
<comment type="caution">
    <text evidence="2">The sequence shown here is derived from an EMBL/GenBank/DDBJ whole genome shotgun (WGS) entry which is preliminary data.</text>
</comment>
<protein>
    <submittedName>
        <fullName evidence="2">Uncharacterized protein</fullName>
    </submittedName>
</protein>
<keyword evidence="3" id="KW-1185">Reference proteome</keyword>
<feature type="region of interest" description="Disordered" evidence="1">
    <location>
        <begin position="1"/>
        <end position="28"/>
    </location>
</feature>
<sequence>MAPPRVRRHDTHRSRTTLPGPDRARRDALRLPDRLRLHGAGLIDPGGLARGRPAGYGGAGTRALKRSAGSPPAAIARLSRHVDEDGRTARALVDEFYRRRDADG</sequence>
<organism evidence="2 3">
    <name type="scientific">Streptomyces spectabilis</name>
    <dbReference type="NCBI Taxonomy" id="68270"/>
    <lineage>
        <taxon>Bacteria</taxon>
        <taxon>Bacillati</taxon>
        <taxon>Actinomycetota</taxon>
        <taxon>Actinomycetes</taxon>
        <taxon>Kitasatosporales</taxon>
        <taxon>Streptomycetaceae</taxon>
        <taxon>Streptomyces</taxon>
    </lineage>
</organism>
<evidence type="ECO:0000313" key="3">
    <source>
        <dbReference type="Proteomes" id="UP000549009"/>
    </source>
</evidence>
<dbReference type="EMBL" id="JACHJD010000040">
    <property type="protein sequence ID" value="MBB5109811.1"/>
    <property type="molecule type" value="Genomic_DNA"/>
</dbReference>
<reference evidence="2 3" key="1">
    <citation type="submission" date="2020-08" db="EMBL/GenBank/DDBJ databases">
        <title>Genomic Encyclopedia of Type Strains, Phase III (KMG-III): the genomes of soil and plant-associated and newly described type strains.</title>
        <authorList>
            <person name="Whitman W."/>
        </authorList>
    </citation>
    <scope>NUCLEOTIDE SEQUENCE [LARGE SCALE GENOMIC DNA]</scope>
    <source>
        <strain evidence="2 3">CECT 3146</strain>
    </source>
</reference>
<proteinExistence type="predicted"/>